<reference evidence="2 3" key="1">
    <citation type="submission" date="2020-08" db="EMBL/GenBank/DDBJ databases">
        <title>Genome sequence of Tessaracoccus defluvii JCM 17540T.</title>
        <authorList>
            <person name="Hyun D.-W."/>
            <person name="Bae J.-W."/>
        </authorList>
    </citation>
    <scope>NUCLEOTIDE SEQUENCE [LARGE SCALE GENOMIC DNA]</scope>
    <source>
        <strain evidence="2 3">JCM 17540</strain>
    </source>
</reference>
<feature type="transmembrane region" description="Helical" evidence="1">
    <location>
        <begin position="12"/>
        <end position="30"/>
    </location>
</feature>
<dbReference type="KEGG" id="tdf:H9L22_11115"/>
<evidence type="ECO:0000313" key="3">
    <source>
        <dbReference type="Proteomes" id="UP000516117"/>
    </source>
</evidence>
<sequence>MKKQAAEAESSKAELFLEGLLGAVALGVLSGGQLDVAFGMMLAAVVLLGWVAGTVSRVASVGLGIVGIAASLPGVAEYLAGDNCLLGVGLGWRIAMMFSMAAMFAYGGIHTIFLGRSLKAAGQVGLGWFSMVELLTFASTTAVLSQHSVGFTVVLIGVLALGAIVGRWPQIGIWAVGVGMALITIAGSTYAGVTSDDALGCQPLSNATGSAVTYLASFIPVWIGMSIFRAVFRR</sequence>
<keyword evidence="1" id="KW-0812">Transmembrane</keyword>
<feature type="transmembrane region" description="Helical" evidence="1">
    <location>
        <begin position="126"/>
        <end position="143"/>
    </location>
</feature>
<feature type="transmembrane region" description="Helical" evidence="1">
    <location>
        <begin position="36"/>
        <end position="53"/>
    </location>
</feature>
<keyword evidence="3" id="KW-1185">Reference proteome</keyword>
<proteinExistence type="predicted"/>
<feature type="transmembrane region" description="Helical" evidence="1">
    <location>
        <begin position="92"/>
        <end position="114"/>
    </location>
</feature>
<name>A0A7H0H2T4_9ACTN</name>
<gene>
    <name evidence="2" type="ORF">H9L22_11115</name>
</gene>
<feature type="transmembrane region" description="Helical" evidence="1">
    <location>
        <begin position="149"/>
        <end position="166"/>
    </location>
</feature>
<feature type="transmembrane region" description="Helical" evidence="1">
    <location>
        <begin position="211"/>
        <end position="232"/>
    </location>
</feature>
<dbReference type="AlphaFoldDB" id="A0A7H0H2T4"/>
<keyword evidence="1" id="KW-0472">Membrane</keyword>
<evidence type="ECO:0000256" key="1">
    <source>
        <dbReference type="SAM" id="Phobius"/>
    </source>
</evidence>
<organism evidence="2 3">
    <name type="scientific">Tessaracoccus defluvii</name>
    <dbReference type="NCBI Taxonomy" id="1285901"/>
    <lineage>
        <taxon>Bacteria</taxon>
        <taxon>Bacillati</taxon>
        <taxon>Actinomycetota</taxon>
        <taxon>Actinomycetes</taxon>
        <taxon>Propionibacteriales</taxon>
        <taxon>Propionibacteriaceae</taxon>
        <taxon>Tessaracoccus</taxon>
    </lineage>
</organism>
<dbReference type="EMBL" id="CP060789">
    <property type="protein sequence ID" value="QNP54850.1"/>
    <property type="molecule type" value="Genomic_DNA"/>
</dbReference>
<evidence type="ECO:0000313" key="2">
    <source>
        <dbReference type="EMBL" id="QNP54850.1"/>
    </source>
</evidence>
<feature type="transmembrane region" description="Helical" evidence="1">
    <location>
        <begin position="173"/>
        <end position="191"/>
    </location>
</feature>
<dbReference type="Proteomes" id="UP000516117">
    <property type="component" value="Chromosome"/>
</dbReference>
<accession>A0A7H0H2T4</accession>
<protein>
    <submittedName>
        <fullName evidence="2">Uncharacterized protein</fullName>
    </submittedName>
</protein>
<feature type="transmembrane region" description="Helical" evidence="1">
    <location>
        <begin position="60"/>
        <end position="80"/>
    </location>
</feature>
<keyword evidence="1" id="KW-1133">Transmembrane helix</keyword>
<dbReference type="RefSeq" id="WP_187719986.1">
    <property type="nucleotide sequence ID" value="NZ_BAABBL010000004.1"/>
</dbReference>